<dbReference type="GO" id="GO:0016491">
    <property type="term" value="F:oxidoreductase activity"/>
    <property type="evidence" value="ECO:0007669"/>
    <property type="project" value="InterPro"/>
</dbReference>
<accession>X1H8L2</accession>
<feature type="non-terminal residue" evidence="2">
    <location>
        <position position="1"/>
    </location>
</feature>
<comment type="caution">
    <text evidence="2">The sequence shown here is derived from an EMBL/GenBank/DDBJ whole genome shotgun (WGS) entry which is preliminary data.</text>
</comment>
<evidence type="ECO:0000313" key="2">
    <source>
        <dbReference type="EMBL" id="GAH50189.1"/>
    </source>
</evidence>
<evidence type="ECO:0000259" key="1">
    <source>
        <dbReference type="Pfam" id="PF00208"/>
    </source>
</evidence>
<dbReference type="InterPro" id="IPR006096">
    <property type="entry name" value="Glu/Leu/Phe/Val/Trp_DH_C"/>
</dbReference>
<reference evidence="2" key="1">
    <citation type="journal article" date="2014" name="Front. Microbiol.">
        <title>High frequency of phylogenetically diverse reductive dehalogenase-homologous genes in deep subseafloor sedimentary metagenomes.</title>
        <authorList>
            <person name="Kawai M."/>
            <person name="Futagami T."/>
            <person name="Toyoda A."/>
            <person name="Takaki Y."/>
            <person name="Nishi S."/>
            <person name="Hori S."/>
            <person name="Arai W."/>
            <person name="Tsubouchi T."/>
            <person name="Morono Y."/>
            <person name="Uchiyama I."/>
            <person name="Ito T."/>
            <person name="Fujiyama A."/>
            <person name="Inagaki F."/>
            <person name="Takami H."/>
        </authorList>
    </citation>
    <scope>NUCLEOTIDE SEQUENCE</scope>
    <source>
        <strain evidence="2">Expedition CK06-06</strain>
    </source>
</reference>
<protein>
    <recommendedName>
        <fullName evidence="1">Glutamate/phenylalanine/leucine/valine/L-tryptophan dehydrogenase C-terminal domain-containing protein</fullName>
    </recommendedName>
</protein>
<dbReference type="EMBL" id="BARU01019224">
    <property type="protein sequence ID" value="GAH50189.1"/>
    <property type="molecule type" value="Genomic_DNA"/>
</dbReference>
<dbReference type="AlphaFoldDB" id="X1H8L2"/>
<dbReference type="GO" id="GO:0006520">
    <property type="term" value="P:amino acid metabolic process"/>
    <property type="evidence" value="ECO:0007669"/>
    <property type="project" value="InterPro"/>
</dbReference>
<name>X1H8L2_9ZZZZ</name>
<proteinExistence type="predicted"/>
<dbReference type="Gene3D" id="3.40.50.720">
    <property type="entry name" value="NAD(P)-binding Rossmann-like Domain"/>
    <property type="match status" value="1"/>
</dbReference>
<dbReference type="SUPFAM" id="SSF51735">
    <property type="entry name" value="NAD(P)-binding Rossmann-fold domains"/>
    <property type="match status" value="1"/>
</dbReference>
<organism evidence="2">
    <name type="scientific">marine sediment metagenome</name>
    <dbReference type="NCBI Taxonomy" id="412755"/>
    <lineage>
        <taxon>unclassified sequences</taxon>
        <taxon>metagenomes</taxon>
        <taxon>ecological metagenomes</taxon>
    </lineage>
</organism>
<dbReference type="InterPro" id="IPR036291">
    <property type="entry name" value="NAD(P)-bd_dom_sf"/>
</dbReference>
<gene>
    <name evidence="2" type="ORF">S03H2_31680</name>
</gene>
<dbReference type="Pfam" id="PF00208">
    <property type="entry name" value="ELFV_dehydrog"/>
    <property type="match status" value="1"/>
</dbReference>
<sequence length="63" mass="7427">VQALSGLFWEEDQVNKELERKMVKAFKEVWEKSVQKTVSLRCAAYLGALERISEVYRFRGMFP</sequence>
<feature type="domain" description="Glutamate/phenylalanine/leucine/valine/L-tryptophan dehydrogenase C-terminal" evidence="1">
    <location>
        <begin position="1"/>
        <end position="60"/>
    </location>
</feature>